<dbReference type="SUPFAM" id="SSF110849">
    <property type="entry name" value="ParB/Sulfiredoxin"/>
    <property type="match status" value="1"/>
</dbReference>
<dbReference type="KEGG" id="ssan:NX02_21250"/>
<dbReference type="eggNOG" id="COG1475">
    <property type="taxonomic scope" value="Bacteria"/>
</dbReference>
<feature type="region of interest" description="Disordered" evidence="1">
    <location>
        <begin position="169"/>
        <end position="206"/>
    </location>
</feature>
<dbReference type="InterPro" id="IPR036086">
    <property type="entry name" value="ParB/Sulfiredoxin_sf"/>
</dbReference>
<feature type="compositionally biased region" description="Basic and acidic residues" evidence="1">
    <location>
        <begin position="180"/>
        <end position="189"/>
    </location>
</feature>
<dbReference type="STRING" id="1123269.NX02_21250"/>
<sequence>MTTLPIASIRRDGGTQPRDHVSLEVAKDYAEALADGAVMPPVTVFYDGTDYWLADGFHRLEAHLLIEAKVIEADIQQGVRRDAVLYSVGANATHGYPRSNMDKRRAVLTLLNDPEWSQWSDREIARRCGVQHPLVGKLRPPASLVADTSEVRTFIDRHGNPSHMRIGAIGKPKPPLPEIAGRKPERKPDLSFATSEESGIPTASRITGLSPRNLAEMARAGEIEGAEKCSGSWVFPTAVLVDLVKVVPEPVQDQAVAEVDEVPTYNFEANSPKMQVIDHIEALLAGPTAAEMLAWWEHYIGAGFDDGAVDQIYRWVSEFHAGFAAAERTRRARIDASLERIQSDVVE</sequence>
<protein>
    <recommendedName>
        <fullName evidence="4">ParB/Sulfiredoxin domain-containing protein</fullName>
    </recommendedName>
</protein>
<gene>
    <name evidence="2" type="ORF">NX02_21250</name>
</gene>
<keyword evidence="3" id="KW-1185">Reference proteome</keyword>
<dbReference type="OrthoDB" id="7581157at2"/>
<name>W0AFJ7_9SPHN</name>
<dbReference type="EMBL" id="CP006644">
    <property type="protein sequence ID" value="AHE55886.1"/>
    <property type="molecule type" value="Genomic_DNA"/>
</dbReference>
<evidence type="ECO:0008006" key="4">
    <source>
        <dbReference type="Google" id="ProtNLM"/>
    </source>
</evidence>
<dbReference type="RefSeq" id="WP_025294047.1">
    <property type="nucleotide sequence ID" value="NZ_CP006644.1"/>
</dbReference>
<proteinExistence type="predicted"/>
<dbReference type="HOGENOM" id="CLU_799022_0_0_5"/>
<accession>W0AFJ7</accession>
<evidence type="ECO:0000313" key="3">
    <source>
        <dbReference type="Proteomes" id="UP000018851"/>
    </source>
</evidence>
<dbReference type="PATRIC" id="fig|1123269.5.peg.4157"/>
<dbReference type="Proteomes" id="UP000018851">
    <property type="component" value="Chromosome"/>
</dbReference>
<organism evidence="2 3">
    <name type="scientific">Sphingomonas sanxanigenens DSM 19645 = NX02</name>
    <dbReference type="NCBI Taxonomy" id="1123269"/>
    <lineage>
        <taxon>Bacteria</taxon>
        <taxon>Pseudomonadati</taxon>
        <taxon>Pseudomonadota</taxon>
        <taxon>Alphaproteobacteria</taxon>
        <taxon>Sphingomonadales</taxon>
        <taxon>Sphingomonadaceae</taxon>
        <taxon>Sphingomonas</taxon>
    </lineage>
</organism>
<dbReference type="AlphaFoldDB" id="W0AFJ7"/>
<reference evidence="2 3" key="1">
    <citation type="submission" date="2013-07" db="EMBL/GenBank/DDBJ databases">
        <title>Completed genome of Sphingomonas sanxanigenens NX02.</title>
        <authorList>
            <person name="Ma T."/>
            <person name="Huang H."/>
            <person name="Wu M."/>
            <person name="Li X."/>
            <person name="Li G."/>
        </authorList>
    </citation>
    <scope>NUCLEOTIDE SEQUENCE [LARGE SCALE GENOMIC DNA]</scope>
    <source>
        <strain evidence="2 3">NX02</strain>
    </source>
</reference>
<evidence type="ECO:0000256" key="1">
    <source>
        <dbReference type="SAM" id="MobiDB-lite"/>
    </source>
</evidence>
<evidence type="ECO:0000313" key="2">
    <source>
        <dbReference type="EMBL" id="AHE55886.1"/>
    </source>
</evidence>